<keyword evidence="9 15" id="KW-0547">Nucleotide-binding</keyword>
<evidence type="ECO:0000256" key="6">
    <source>
        <dbReference type="ARBA" id="ARBA00021623"/>
    </source>
</evidence>
<dbReference type="InterPro" id="IPR018274">
    <property type="entry name" value="PEP_util_AS"/>
</dbReference>
<evidence type="ECO:0000313" key="19">
    <source>
        <dbReference type="EMBL" id="TSC93667.1"/>
    </source>
</evidence>
<evidence type="ECO:0000256" key="11">
    <source>
        <dbReference type="ARBA" id="ARBA00022840"/>
    </source>
</evidence>
<dbReference type="Gene3D" id="3.20.20.60">
    <property type="entry name" value="Phosphoenolpyruvate-binding domains"/>
    <property type="match status" value="1"/>
</dbReference>
<dbReference type="InterPro" id="IPR006319">
    <property type="entry name" value="PEP_synth"/>
</dbReference>
<evidence type="ECO:0000313" key="20">
    <source>
        <dbReference type="Proteomes" id="UP000315589"/>
    </source>
</evidence>
<comment type="cofactor">
    <cofactor evidence="1 15">
        <name>Mg(2+)</name>
        <dbReference type="ChEBI" id="CHEBI:18420"/>
    </cofactor>
</comment>
<dbReference type="GO" id="GO:0005524">
    <property type="term" value="F:ATP binding"/>
    <property type="evidence" value="ECO:0007669"/>
    <property type="project" value="UniProtKB-KW"/>
</dbReference>
<evidence type="ECO:0000256" key="2">
    <source>
        <dbReference type="ARBA" id="ARBA00002988"/>
    </source>
</evidence>
<dbReference type="Gene3D" id="3.50.30.10">
    <property type="entry name" value="Phosphohistidine domain"/>
    <property type="match status" value="1"/>
</dbReference>
<dbReference type="EC" id="2.7.9.2" evidence="5 15"/>
<evidence type="ECO:0000256" key="10">
    <source>
        <dbReference type="ARBA" id="ARBA00022777"/>
    </source>
</evidence>
<evidence type="ECO:0000256" key="12">
    <source>
        <dbReference type="ARBA" id="ARBA00022842"/>
    </source>
</evidence>
<dbReference type="SUPFAM" id="SSF51621">
    <property type="entry name" value="Phosphoenolpyruvate/pyruvate domain"/>
    <property type="match status" value="1"/>
</dbReference>
<dbReference type="PANTHER" id="PTHR43030:SF1">
    <property type="entry name" value="PHOSPHOENOLPYRUVATE SYNTHASE"/>
    <property type="match status" value="1"/>
</dbReference>
<dbReference type="InterPro" id="IPR040442">
    <property type="entry name" value="Pyrv_kinase-like_dom_sf"/>
</dbReference>
<name>A0A554LLC5_9BACT</name>
<comment type="pathway">
    <text evidence="3 15">Carbohydrate biosynthesis; gluconeogenesis.</text>
</comment>
<evidence type="ECO:0000256" key="9">
    <source>
        <dbReference type="ARBA" id="ARBA00022741"/>
    </source>
</evidence>
<keyword evidence="19" id="KW-0670">Pyruvate</keyword>
<evidence type="ECO:0000256" key="7">
    <source>
        <dbReference type="ARBA" id="ARBA00022679"/>
    </source>
</evidence>
<evidence type="ECO:0000259" key="18">
    <source>
        <dbReference type="Pfam" id="PF02896"/>
    </source>
</evidence>
<dbReference type="Gene3D" id="3.30.470.20">
    <property type="entry name" value="ATP-grasp fold, B domain"/>
    <property type="match status" value="1"/>
</dbReference>
<dbReference type="NCBIfam" id="NF005057">
    <property type="entry name" value="PRK06464.1"/>
    <property type="match status" value="1"/>
</dbReference>
<evidence type="ECO:0000259" key="17">
    <source>
        <dbReference type="Pfam" id="PF01326"/>
    </source>
</evidence>
<keyword evidence="11 15" id="KW-0067">ATP-binding</keyword>
<evidence type="ECO:0000256" key="5">
    <source>
        <dbReference type="ARBA" id="ARBA00011996"/>
    </source>
</evidence>
<feature type="domain" description="Pyruvate phosphate dikinase AMP/ATP-binding" evidence="17">
    <location>
        <begin position="15"/>
        <end position="336"/>
    </location>
</feature>
<dbReference type="InterPro" id="IPR013815">
    <property type="entry name" value="ATP_grasp_subdomain_1"/>
</dbReference>
<evidence type="ECO:0000259" key="16">
    <source>
        <dbReference type="Pfam" id="PF00391"/>
    </source>
</evidence>
<dbReference type="Gene3D" id="3.30.1490.20">
    <property type="entry name" value="ATP-grasp fold, A domain"/>
    <property type="match status" value="1"/>
</dbReference>
<dbReference type="PRINTS" id="PR01736">
    <property type="entry name" value="PHPHTRNFRASE"/>
</dbReference>
<comment type="caution">
    <text evidence="19">The sequence shown here is derived from an EMBL/GenBank/DDBJ whole genome shotgun (WGS) entry which is preliminary data.</text>
</comment>
<dbReference type="FunFam" id="3.30.1490.20:FF:000010">
    <property type="entry name" value="Phosphoenolpyruvate synthase"/>
    <property type="match status" value="1"/>
</dbReference>
<feature type="domain" description="PEP-utilising enzyme mobile" evidence="16">
    <location>
        <begin position="383"/>
        <end position="454"/>
    </location>
</feature>
<dbReference type="GO" id="GO:0046872">
    <property type="term" value="F:metal ion binding"/>
    <property type="evidence" value="ECO:0007669"/>
    <property type="project" value="UniProtKB-KW"/>
</dbReference>
<evidence type="ECO:0000256" key="4">
    <source>
        <dbReference type="ARBA" id="ARBA00007837"/>
    </source>
</evidence>
<evidence type="ECO:0000256" key="8">
    <source>
        <dbReference type="ARBA" id="ARBA00022723"/>
    </source>
</evidence>
<dbReference type="InterPro" id="IPR000121">
    <property type="entry name" value="PEP_util_C"/>
</dbReference>
<evidence type="ECO:0000256" key="1">
    <source>
        <dbReference type="ARBA" id="ARBA00001946"/>
    </source>
</evidence>
<gene>
    <name evidence="19" type="ORF">CEN91_155</name>
</gene>
<dbReference type="NCBIfam" id="TIGR01418">
    <property type="entry name" value="PEP_synth"/>
    <property type="match status" value="1"/>
</dbReference>
<proteinExistence type="inferred from homology"/>
<reference evidence="19 20" key="1">
    <citation type="submission" date="2017-07" db="EMBL/GenBank/DDBJ databases">
        <title>Mechanisms for carbon and nitrogen cycling indicate functional differentiation within the Candidate Phyla Radiation.</title>
        <authorList>
            <person name="Danczak R.E."/>
            <person name="Johnston M.D."/>
            <person name="Kenah C."/>
            <person name="Slattery M."/>
            <person name="Wrighton K.C."/>
            <person name="Wilkins M.J."/>
        </authorList>
    </citation>
    <scope>NUCLEOTIDE SEQUENCE [LARGE SCALE GENOMIC DNA]</scope>
    <source>
        <strain evidence="19">Licking1014_85</strain>
    </source>
</reference>
<accession>A0A554LLC5</accession>
<dbReference type="Proteomes" id="UP000315589">
    <property type="component" value="Unassembled WGS sequence"/>
</dbReference>
<dbReference type="PROSITE" id="PS00742">
    <property type="entry name" value="PEP_ENZYMES_2"/>
    <property type="match status" value="1"/>
</dbReference>
<dbReference type="Pfam" id="PF02896">
    <property type="entry name" value="PEP-utilizers_C"/>
    <property type="match status" value="1"/>
</dbReference>
<organism evidence="19 20">
    <name type="scientific">Candidatus Berkelbacteria bacterium Licking1014_85</name>
    <dbReference type="NCBI Taxonomy" id="2017148"/>
    <lineage>
        <taxon>Bacteria</taxon>
        <taxon>Candidatus Berkelbacteria</taxon>
    </lineage>
</organism>
<dbReference type="InterPro" id="IPR015813">
    <property type="entry name" value="Pyrv/PenolPyrv_kinase-like_dom"/>
</dbReference>
<comment type="catalytic activity">
    <reaction evidence="14 15">
        <text>pyruvate + ATP + H2O = phosphoenolpyruvate + AMP + phosphate + 2 H(+)</text>
        <dbReference type="Rhea" id="RHEA:11364"/>
        <dbReference type="ChEBI" id="CHEBI:15361"/>
        <dbReference type="ChEBI" id="CHEBI:15377"/>
        <dbReference type="ChEBI" id="CHEBI:15378"/>
        <dbReference type="ChEBI" id="CHEBI:30616"/>
        <dbReference type="ChEBI" id="CHEBI:43474"/>
        <dbReference type="ChEBI" id="CHEBI:58702"/>
        <dbReference type="ChEBI" id="CHEBI:456215"/>
        <dbReference type="EC" id="2.7.9.2"/>
    </reaction>
</comment>
<dbReference type="Pfam" id="PF00391">
    <property type="entry name" value="PEP-utilizers"/>
    <property type="match status" value="1"/>
</dbReference>
<dbReference type="GO" id="GO:0008986">
    <property type="term" value="F:pyruvate, water dikinase activity"/>
    <property type="evidence" value="ECO:0007669"/>
    <property type="project" value="UniProtKB-EC"/>
</dbReference>
<dbReference type="PROSITE" id="PS00370">
    <property type="entry name" value="PEP_ENZYMES_PHOS_SITE"/>
    <property type="match status" value="1"/>
</dbReference>
<keyword evidence="8 15" id="KW-0479">Metal-binding</keyword>
<dbReference type="SUPFAM" id="SSF56059">
    <property type="entry name" value="Glutathione synthetase ATP-binding domain-like"/>
    <property type="match status" value="1"/>
</dbReference>
<protein>
    <recommendedName>
        <fullName evidence="6 15">Phosphoenolpyruvate synthase</fullName>
        <shortName evidence="15">PEP synthase</shortName>
        <ecNumber evidence="5 15">2.7.9.2</ecNumber>
    </recommendedName>
    <alternativeName>
        <fullName evidence="13 15">Pyruvate, water dikinase</fullName>
    </alternativeName>
</protein>
<keyword evidence="7 15" id="KW-0808">Transferase</keyword>
<dbReference type="PIRSF" id="PIRSF000854">
    <property type="entry name" value="PEP_synthase"/>
    <property type="match status" value="1"/>
</dbReference>
<feature type="domain" description="PEP-utilising enzyme C-terminal" evidence="18">
    <location>
        <begin position="490"/>
        <end position="781"/>
    </location>
</feature>
<dbReference type="Pfam" id="PF01326">
    <property type="entry name" value="PPDK_N"/>
    <property type="match status" value="1"/>
</dbReference>
<sequence length="792" mass="86985">MNILWIKDLGKNDLPEVGGKGANLGELVKAGIPVPDAFVVTASAYKNFMRVNRLDMAIKKILTSFNPEDSATLNTKAIEIQKLILSARFSLDLVDDITDAYNQLVENSTSKLVAVRSSATAEDLPSASFAGQQATFLNISGAENVVKAVQRGFASLFEARAIYYRTINNFDHFKVLIAVPVQRMIQSQKAGILFTINPLNNREDQMVIEAGLGLGESVVSGSITPDQYIVEKNSLRVIEKNIGKQAWQIKYNNSTSKNEHIKLTETEQNSQKITEEEILQLARTGKRIEEYYQFPQDTEWAIEPSTSSGQGSKIYFVQSRPITTIKKAKQLAIETDKTAQISADSQPLVGEIGQKILVGIPASMGTVSGPVKIIHSPDENNLIKDNDILVTEMTSPSFVPSMKRAAGIVTDSGGMTSHAAIVSRELGKPAIVGAGTATTTLKDGQIITIDGAKGIVYEGEIHPTVVKDSHIGIQSNQSNRINQIVSSKEFVPVTGTKVYVNLAEPESAKNIAQLPVDGVGLLRAEFMIAEIGEHPQAMIKAGRGKEFSEKLTQGIFDIASAFAPRPVIYRATDFKTNEYKGLKGGEEFEGHEENPMIGVRGALRYILNSEVFKLELEAIKTVRTKFGLKNLYLMIPFVRTVDELSKIHEILRINQLERSRDFKLWIMVEVPSTVFLIDRFCEAGIDGVSIGSNDLTQLILGADRDNAVLSKNYDERDPAVLMAMARVINVCRQYHKTVSICGNSVSVYPEIVEFLVSRGITSVSVTPDVAIATRKLIASVEKKILLEHKLNE</sequence>
<evidence type="ECO:0000256" key="13">
    <source>
        <dbReference type="ARBA" id="ARBA00033470"/>
    </source>
</evidence>
<dbReference type="UniPathway" id="UPA00138"/>
<dbReference type="InterPro" id="IPR023151">
    <property type="entry name" value="PEP_util_CS"/>
</dbReference>
<evidence type="ECO:0000256" key="3">
    <source>
        <dbReference type="ARBA" id="ARBA00004742"/>
    </source>
</evidence>
<dbReference type="AlphaFoldDB" id="A0A554LLC5"/>
<comment type="similarity">
    <text evidence="4 15">Belongs to the PEP-utilizing enzyme family.</text>
</comment>
<dbReference type="EMBL" id="VMGI01000015">
    <property type="protein sequence ID" value="TSC93667.1"/>
    <property type="molecule type" value="Genomic_DNA"/>
</dbReference>
<dbReference type="GO" id="GO:0006094">
    <property type="term" value="P:gluconeogenesis"/>
    <property type="evidence" value="ECO:0007669"/>
    <property type="project" value="UniProtKB-UniPathway"/>
</dbReference>
<dbReference type="SUPFAM" id="SSF52009">
    <property type="entry name" value="Phosphohistidine domain"/>
    <property type="match status" value="1"/>
</dbReference>
<dbReference type="InterPro" id="IPR008279">
    <property type="entry name" value="PEP-util_enz_mobile_dom"/>
</dbReference>
<evidence type="ECO:0000256" key="14">
    <source>
        <dbReference type="ARBA" id="ARBA00047700"/>
    </source>
</evidence>
<keyword evidence="10 15" id="KW-0418">Kinase</keyword>
<dbReference type="InterPro" id="IPR036637">
    <property type="entry name" value="Phosphohistidine_dom_sf"/>
</dbReference>
<comment type="function">
    <text evidence="2 15">Catalyzes the phosphorylation of pyruvate to phosphoenolpyruvate.</text>
</comment>
<dbReference type="PANTHER" id="PTHR43030">
    <property type="entry name" value="PHOSPHOENOLPYRUVATE SYNTHASE"/>
    <property type="match status" value="1"/>
</dbReference>
<evidence type="ECO:0000256" key="15">
    <source>
        <dbReference type="PIRNR" id="PIRNR000854"/>
    </source>
</evidence>
<dbReference type="InterPro" id="IPR002192">
    <property type="entry name" value="PPDK_AMP/ATP-bd"/>
</dbReference>
<keyword evidence="12 15" id="KW-0460">Magnesium</keyword>